<evidence type="ECO:0000313" key="2">
    <source>
        <dbReference type="Proteomes" id="UP000031843"/>
    </source>
</evidence>
<proteinExistence type="predicted"/>
<evidence type="ECO:0000313" key="1">
    <source>
        <dbReference type="EMBL" id="AJG24572.1"/>
    </source>
</evidence>
<name>A0A0C4YFJ2_9BURK</name>
<dbReference type="Proteomes" id="UP000031843">
    <property type="component" value="Chromosome secondary"/>
</dbReference>
<reference evidence="1 2" key="1">
    <citation type="journal article" date="2015" name="Genome Announc.">
        <title>Complete Genome Sequence of Cupriavidus basilensis 4G11, Isolated from the Oak Ridge Field Research Center Site.</title>
        <authorList>
            <person name="Ray J."/>
            <person name="Waters R.J."/>
            <person name="Skerker J.M."/>
            <person name="Kuehl J.V."/>
            <person name="Price M.N."/>
            <person name="Huang J."/>
            <person name="Chakraborty R."/>
            <person name="Arkin A.P."/>
            <person name="Deutschbauer A."/>
        </authorList>
    </citation>
    <scope>NUCLEOTIDE SEQUENCE [LARGE SCALE GENOMIC DNA]</scope>
    <source>
        <strain evidence="1">4G11</strain>
    </source>
</reference>
<protein>
    <submittedName>
        <fullName evidence="1">Uncharacterized protein</fullName>
    </submittedName>
</protein>
<gene>
    <name evidence="1" type="ORF">RR42_s2991</name>
</gene>
<sequence length="63" mass="7092">MLAGARLRWRRSFAADASELRQIGWNKHSEQLGNAASGVVMTFSVCLRYTQTQYNRAPFTAIS</sequence>
<dbReference type="KEGG" id="cbw:RR42_s2991"/>
<keyword evidence="2" id="KW-1185">Reference proteome</keyword>
<dbReference type="STRING" id="68895.RR42_s2991"/>
<organism evidence="1 2">
    <name type="scientific">Cupriavidus basilensis</name>
    <dbReference type="NCBI Taxonomy" id="68895"/>
    <lineage>
        <taxon>Bacteria</taxon>
        <taxon>Pseudomonadati</taxon>
        <taxon>Pseudomonadota</taxon>
        <taxon>Betaproteobacteria</taxon>
        <taxon>Burkholderiales</taxon>
        <taxon>Burkholderiaceae</taxon>
        <taxon>Cupriavidus</taxon>
    </lineage>
</organism>
<dbReference type="EMBL" id="CP010537">
    <property type="protein sequence ID" value="AJG24572.1"/>
    <property type="molecule type" value="Genomic_DNA"/>
</dbReference>
<accession>A0A0C4YFJ2</accession>
<dbReference type="AlphaFoldDB" id="A0A0C4YFJ2"/>